<comment type="caution">
    <text evidence="1">The sequence shown here is derived from an EMBL/GenBank/DDBJ whole genome shotgun (WGS) entry which is preliminary data.</text>
</comment>
<dbReference type="Gene3D" id="3.40.50.12780">
    <property type="entry name" value="N-terminal domain of ligase-like"/>
    <property type="match status" value="1"/>
</dbReference>
<evidence type="ECO:0000313" key="2">
    <source>
        <dbReference type="Proteomes" id="UP001152049"/>
    </source>
</evidence>
<proteinExistence type="predicted"/>
<organism evidence="1 2">
    <name type="scientific">Fusarium torreyae</name>
    <dbReference type="NCBI Taxonomy" id="1237075"/>
    <lineage>
        <taxon>Eukaryota</taxon>
        <taxon>Fungi</taxon>
        <taxon>Dikarya</taxon>
        <taxon>Ascomycota</taxon>
        <taxon>Pezizomycotina</taxon>
        <taxon>Sordariomycetes</taxon>
        <taxon>Hypocreomycetidae</taxon>
        <taxon>Hypocreales</taxon>
        <taxon>Nectriaceae</taxon>
        <taxon>Fusarium</taxon>
    </lineage>
</organism>
<dbReference type="PANTHER" id="PTHR43845">
    <property type="entry name" value="BLR5969 PROTEIN"/>
    <property type="match status" value="1"/>
</dbReference>
<protein>
    <recommendedName>
        <fullName evidence="3">AMP-dependent synthetase/ligase domain-containing protein</fullName>
    </recommendedName>
</protein>
<dbReference type="Proteomes" id="UP001152049">
    <property type="component" value="Unassembled WGS sequence"/>
</dbReference>
<evidence type="ECO:0000313" key="1">
    <source>
        <dbReference type="EMBL" id="KAJ4257494.1"/>
    </source>
</evidence>
<gene>
    <name evidence="1" type="ORF">NW762_008618</name>
</gene>
<dbReference type="InterPro" id="IPR042099">
    <property type="entry name" value="ANL_N_sf"/>
</dbReference>
<dbReference type="OrthoDB" id="10047078at2759"/>
<dbReference type="EMBL" id="JAOQAZ010000017">
    <property type="protein sequence ID" value="KAJ4257494.1"/>
    <property type="molecule type" value="Genomic_DNA"/>
</dbReference>
<dbReference type="PANTHER" id="PTHR43845:SF1">
    <property type="entry name" value="BLR5969 PROTEIN"/>
    <property type="match status" value="1"/>
</dbReference>
<reference evidence="1" key="1">
    <citation type="submission" date="2022-09" db="EMBL/GenBank/DDBJ databases">
        <title>Fusarium specimens isolated from Avocado Roots.</title>
        <authorList>
            <person name="Stajich J."/>
            <person name="Roper C."/>
            <person name="Heimlech-Rivalta G."/>
        </authorList>
    </citation>
    <scope>NUCLEOTIDE SEQUENCE</scope>
    <source>
        <strain evidence="1">CF00136</strain>
    </source>
</reference>
<dbReference type="AlphaFoldDB" id="A0A9W8RX45"/>
<keyword evidence="2" id="KW-1185">Reference proteome</keyword>
<dbReference type="SUPFAM" id="SSF56801">
    <property type="entry name" value="Acetyl-CoA synthetase-like"/>
    <property type="match status" value="1"/>
</dbReference>
<name>A0A9W8RX45_9HYPO</name>
<sequence length="462" mass="51657">MAPSMTYSLVDVLAVAEMHPFYAHAQYPPDDEAIYAAREKAALVSQEPNLRSQPVLRKKDLYTVIERLVNDTSPKNTYRHNVYTSVTGGGSTLSRPLFFATDALENRRHRAYFGEFLKNTGLIKRGDWVLTTHCGGSLYRSLDLTLEIMENAGASVLAAGNYSPLAEIVHLLQEFNVNVLTGDGSQIVSVVHHISTLAEGRENIKLDKIIYTSEGLTVVQRAHIHAVLGPVKICSVLGSAEAGPYGVSSPDLTPSDPGADYNDFIIDTRMTLIEILPLSYTDTEGDSIPELLPNGETGVIAQTVLTRLRNPVVRYLTGDVGSLHYLPEQSRSLISQADCPYLRILRLRGRDRRFSFMWDGFDTRFDILTTLLSEPELEVLQWQVILDKMEPSLEILLEIRLLCSQRMEDAASRQAVVDRVRKFFNVYVSNENRFKITFVDGVSGFELSKTGHKVIKFVDRST</sequence>
<accession>A0A9W8RX45</accession>
<evidence type="ECO:0008006" key="3">
    <source>
        <dbReference type="Google" id="ProtNLM"/>
    </source>
</evidence>